<proteinExistence type="predicted"/>
<dbReference type="InterPro" id="IPR013736">
    <property type="entry name" value="Xaa-Pro_dipept_C"/>
</dbReference>
<dbReference type="InterPro" id="IPR005674">
    <property type="entry name" value="CocE/Ser_esterase"/>
</dbReference>
<dbReference type="PANTHER" id="PTHR43056:SF10">
    <property type="entry name" value="COCE_NOND FAMILY, PUTATIVE (AFU_ORTHOLOGUE AFUA_7G00600)-RELATED"/>
    <property type="match status" value="1"/>
</dbReference>
<name>A0A3M7SAJ7_BRAPC</name>
<dbReference type="InterPro" id="IPR000383">
    <property type="entry name" value="Xaa-Pro-like_dom"/>
</dbReference>
<comment type="caution">
    <text evidence="3">The sequence shown here is derived from an EMBL/GenBank/DDBJ whole genome shotgun (WGS) entry which is preliminary data.</text>
</comment>
<organism evidence="3 4">
    <name type="scientific">Brachionus plicatilis</name>
    <name type="common">Marine rotifer</name>
    <name type="synonym">Brachionus muelleri</name>
    <dbReference type="NCBI Taxonomy" id="10195"/>
    <lineage>
        <taxon>Eukaryota</taxon>
        <taxon>Metazoa</taxon>
        <taxon>Spiralia</taxon>
        <taxon>Gnathifera</taxon>
        <taxon>Rotifera</taxon>
        <taxon>Eurotatoria</taxon>
        <taxon>Monogononta</taxon>
        <taxon>Pseudotrocha</taxon>
        <taxon>Ploima</taxon>
        <taxon>Brachionidae</taxon>
        <taxon>Brachionus</taxon>
    </lineage>
</organism>
<evidence type="ECO:0000259" key="2">
    <source>
        <dbReference type="SMART" id="SM00939"/>
    </source>
</evidence>
<protein>
    <submittedName>
        <fullName evidence="3">X-Pro dipeptidyl-peptidase</fullName>
    </submittedName>
</protein>
<dbReference type="AlphaFoldDB" id="A0A3M7SAJ7"/>
<dbReference type="SUPFAM" id="SSF53474">
    <property type="entry name" value="alpha/beta-Hydrolases"/>
    <property type="match status" value="1"/>
</dbReference>
<dbReference type="EMBL" id="REGN01001750">
    <property type="protein sequence ID" value="RNA32782.1"/>
    <property type="molecule type" value="Genomic_DNA"/>
</dbReference>
<sequence>MRDGVKISIDIYTKNISERLPVILEITPYGKRTGLATNFHTEAGFWIKKGYVFVIADSRGTGNSDGEFDILANEADDGYDIIEWITKQSWSNGKIGMRGYSYAGTNQWLIAAKNPPGLSCITPSTSLGKPIEHFPYYGAFSLQGSLNWISKRLKTKYQTKNWSSENPIEWLKIKPLKNLDICLTGQVLPLYRKILQHPILDSYWDKIVMKPINYSEINIPSLSFTGWYDFALSGTIMRFKEAVKYTKRKNDHFILIGPYNHYHAPHGGYHAITGKPIKQIGEVFLNENSLLPALNITSEFFDWCLKDGIRPSWNQTKIYITGSNEWDDRSFLISNDEKEKFLFLNKDGKLTTKEPNADIDFLEYDPSRPVRSDLIPKLEYPVNLNLYLNKSDFLVYTSDKLKKPLTIFDEIKLDLIFSSNVKDTDFVVFLMDVHRDGKSVKLGSMESNQLRTRYRYGFEREVLLEENKIYNLTINMHQIAHTFLAGHKIRLAITNSFYPLVSPNQNTGNPIGDDVDLPLKSKNTIYYGNWLNGAISCIKFKSKDDF</sequence>
<accession>A0A3M7SAJ7</accession>
<dbReference type="GO" id="GO:0008239">
    <property type="term" value="F:dipeptidyl-peptidase activity"/>
    <property type="evidence" value="ECO:0007669"/>
    <property type="project" value="InterPro"/>
</dbReference>
<gene>
    <name evidence="3" type="ORF">BpHYR1_011416</name>
</gene>
<dbReference type="InterPro" id="IPR050585">
    <property type="entry name" value="Xaa-Pro_dipeptidyl-ppase/CocE"/>
</dbReference>
<evidence type="ECO:0000313" key="4">
    <source>
        <dbReference type="Proteomes" id="UP000276133"/>
    </source>
</evidence>
<dbReference type="InterPro" id="IPR008979">
    <property type="entry name" value="Galactose-bd-like_sf"/>
</dbReference>
<feature type="domain" description="Xaa-Pro dipeptidyl-peptidase C-terminal" evidence="2">
    <location>
        <begin position="298"/>
        <end position="536"/>
    </location>
</feature>
<dbReference type="Pfam" id="PF08530">
    <property type="entry name" value="PepX_C"/>
    <property type="match status" value="1"/>
</dbReference>
<dbReference type="Pfam" id="PF02129">
    <property type="entry name" value="Peptidase_S15"/>
    <property type="match status" value="1"/>
</dbReference>
<dbReference type="SUPFAM" id="SSF49785">
    <property type="entry name" value="Galactose-binding domain-like"/>
    <property type="match status" value="1"/>
</dbReference>
<dbReference type="Gene3D" id="3.40.50.1820">
    <property type="entry name" value="alpha/beta hydrolase"/>
    <property type="match status" value="1"/>
</dbReference>
<dbReference type="SMART" id="SM00939">
    <property type="entry name" value="PepX_C"/>
    <property type="match status" value="1"/>
</dbReference>
<keyword evidence="4" id="KW-1185">Reference proteome</keyword>
<dbReference type="Gene3D" id="1.10.3020.10">
    <property type="entry name" value="alpha-amino acid ester hydrolase ( Helical cap domain)"/>
    <property type="match status" value="1"/>
</dbReference>
<dbReference type="OrthoDB" id="416441at2759"/>
<dbReference type="InterPro" id="IPR029058">
    <property type="entry name" value="AB_hydrolase_fold"/>
</dbReference>
<dbReference type="NCBIfam" id="TIGR00976">
    <property type="entry name" value="CocE_NonD"/>
    <property type="match status" value="1"/>
</dbReference>
<reference evidence="3 4" key="1">
    <citation type="journal article" date="2018" name="Sci. Rep.">
        <title>Genomic signatures of local adaptation to the degree of environmental predictability in rotifers.</title>
        <authorList>
            <person name="Franch-Gras L."/>
            <person name="Hahn C."/>
            <person name="Garcia-Roger E.M."/>
            <person name="Carmona M.J."/>
            <person name="Serra M."/>
            <person name="Gomez A."/>
        </authorList>
    </citation>
    <scope>NUCLEOTIDE SEQUENCE [LARGE SCALE GENOMIC DNA]</scope>
    <source>
        <strain evidence="3">HYR1</strain>
    </source>
</reference>
<dbReference type="Proteomes" id="UP000276133">
    <property type="component" value="Unassembled WGS sequence"/>
</dbReference>
<evidence type="ECO:0000313" key="3">
    <source>
        <dbReference type="EMBL" id="RNA32782.1"/>
    </source>
</evidence>
<dbReference type="Gene3D" id="2.60.120.260">
    <property type="entry name" value="Galactose-binding domain-like"/>
    <property type="match status" value="1"/>
</dbReference>
<keyword evidence="1" id="KW-0378">Hydrolase</keyword>
<dbReference type="STRING" id="10195.A0A3M7SAJ7"/>
<dbReference type="PANTHER" id="PTHR43056">
    <property type="entry name" value="PEPTIDASE S9 PROLYL OLIGOPEPTIDASE"/>
    <property type="match status" value="1"/>
</dbReference>
<evidence type="ECO:0000256" key="1">
    <source>
        <dbReference type="ARBA" id="ARBA00022801"/>
    </source>
</evidence>